<dbReference type="GO" id="GO:0003906">
    <property type="term" value="F:DNA-(apurinic or apyrimidinic site) endonuclease activity"/>
    <property type="evidence" value="ECO:0007669"/>
    <property type="project" value="TreeGrafter"/>
</dbReference>
<dbReference type="InterPro" id="IPR036237">
    <property type="entry name" value="Xyl_isomerase-like_sf"/>
</dbReference>
<dbReference type="PANTHER" id="PTHR21445">
    <property type="entry name" value="ENDONUCLEASE IV ENDODEOXYRIBONUCLEASE IV"/>
    <property type="match status" value="1"/>
</dbReference>
<dbReference type="PANTHER" id="PTHR21445:SF0">
    <property type="entry name" value="APURINIC-APYRIMIDINIC ENDONUCLEASE"/>
    <property type="match status" value="1"/>
</dbReference>
<protein>
    <recommendedName>
        <fullName evidence="2">Xylose isomerase-like TIM barrel domain-containing protein</fullName>
    </recommendedName>
</protein>
<dbReference type="EMBL" id="BARS01004010">
    <property type="protein sequence ID" value="GAF71646.1"/>
    <property type="molecule type" value="Genomic_DNA"/>
</dbReference>
<gene>
    <name evidence="1" type="ORF">S01H1_07816</name>
</gene>
<organism evidence="1">
    <name type="scientific">marine sediment metagenome</name>
    <dbReference type="NCBI Taxonomy" id="412755"/>
    <lineage>
        <taxon>unclassified sequences</taxon>
        <taxon>metagenomes</taxon>
        <taxon>ecological metagenomes</taxon>
    </lineage>
</organism>
<sequence>QGYNDFITLLTQSIGMEKIALIHLNDTKQKCGSRIDQHCAVGEGSLSSRLRLFAAEKKLRHVPMVMELPVLQEKKEKEIFNLVKNWRI</sequence>
<evidence type="ECO:0008006" key="2">
    <source>
        <dbReference type="Google" id="ProtNLM"/>
    </source>
</evidence>
<name>X0S8X4_9ZZZZ</name>
<proteinExistence type="predicted"/>
<dbReference type="AlphaFoldDB" id="X0S8X4"/>
<reference evidence="1" key="1">
    <citation type="journal article" date="2014" name="Front. Microbiol.">
        <title>High frequency of phylogenetically diverse reductive dehalogenase-homologous genes in deep subseafloor sedimentary metagenomes.</title>
        <authorList>
            <person name="Kawai M."/>
            <person name="Futagami T."/>
            <person name="Toyoda A."/>
            <person name="Takaki Y."/>
            <person name="Nishi S."/>
            <person name="Hori S."/>
            <person name="Arai W."/>
            <person name="Tsubouchi T."/>
            <person name="Morono Y."/>
            <person name="Uchiyama I."/>
            <person name="Ito T."/>
            <person name="Fujiyama A."/>
            <person name="Inagaki F."/>
            <person name="Takami H."/>
        </authorList>
    </citation>
    <scope>NUCLEOTIDE SEQUENCE</scope>
    <source>
        <strain evidence="1">Expedition CK06-06</strain>
    </source>
</reference>
<evidence type="ECO:0000313" key="1">
    <source>
        <dbReference type="EMBL" id="GAF71646.1"/>
    </source>
</evidence>
<dbReference type="GO" id="GO:0006284">
    <property type="term" value="P:base-excision repair"/>
    <property type="evidence" value="ECO:0007669"/>
    <property type="project" value="TreeGrafter"/>
</dbReference>
<dbReference type="SUPFAM" id="SSF51658">
    <property type="entry name" value="Xylose isomerase-like"/>
    <property type="match status" value="1"/>
</dbReference>
<dbReference type="InterPro" id="IPR001719">
    <property type="entry name" value="AP_endonuc_2"/>
</dbReference>
<dbReference type="Gene3D" id="3.20.20.150">
    <property type="entry name" value="Divalent-metal-dependent TIM barrel enzymes"/>
    <property type="match status" value="1"/>
</dbReference>
<feature type="non-terminal residue" evidence="1">
    <location>
        <position position="1"/>
    </location>
</feature>
<dbReference type="GO" id="GO:0008270">
    <property type="term" value="F:zinc ion binding"/>
    <property type="evidence" value="ECO:0007669"/>
    <property type="project" value="InterPro"/>
</dbReference>
<dbReference type="GO" id="GO:0003677">
    <property type="term" value="F:DNA binding"/>
    <property type="evidence" value="ECO:0007669"/>
    <property type="project" value="InterPro"/>
</dbReference>
<accession>X0S8X4</accession>
<comment type="caution">
    <text evidence="1">The sequence shown here is derived from an EMBL/GenBank/DDBJ whole genome shotgun (WGS) entry which is preliminary data.</text>
</comment>
<dbReference type="GO" id="GO:0008081">
    <property type="term" value="F:phosphoric diester hydrolase activity"/>
    <property type="evidence" value="ECO:0007669"/>
    <property type="project" value="TreeGrafter"/>
</dbReference>